<accession>X1NNQ0</accession>
<dbReference type="Pfam" id="PF01551">
    <property type="entry name" value="Peptidase_M23"/>
    <property type="match status" value="1"/>
</dbReference>
<dbReference type="EMBL" id="BARV01025544">
    <property type="protein sequence ID" value="GAI45233.1"/>
    <property type="molecule type" value="Genomic_DNA"/>
</dbReference>
<dbReference type="InterPro" id="IPR016047">
    <property type="entry name" value="M23ase_b-sheet_dom"/>
</dbReference>
<sequence>MGKGETSSGLLAFIGLDLGLKQGSYEMEIFIDKVLGEREYIKKQISILAKEFPLKKLWVDEKFVTPPPEFKERIRREGKIIKVIYGITTEQWLGKGLFILPSSGEAMPNFGERRIFNNKPRSSHKGIDIKVPYGTPVKASNSGRIVLASDLYFAGKTVIIDHGMSVFTMYCHFSKIRVKRGKLVKKGEIIGEIGATGRVTGPHLHWGVKVSGISVDPLSLLSLVFE</sequence>
<name>X1NNQ0_9ZZZZ</name>
<reference evidence="3" key="1">
    <citation type="journal article" date="2014" name="Front. Microbiol.">
        <title>High frequency of phylogenetically diverse reductive dehalogenase-homologous genes in deep subseafloor sedimentary metagenomes.</title>
        <authorList>
            <person name="Kawai M."/>
            <person name="Futagami T."/>
            <person name="Toyoda A."/>
            <person name="Takaki Y."/>
            <person name="Nishi S."/>
            <person name="Hori S."/>
            <person name="Arai W."/>
            <person name="Tsubouchi T."/>
            <person name="Morono Y."/>
            <person name="Uchiyama I."/>
            <person name="Ito T."/>
            <person name="Fujiyama A."/>
            <person name="Inagaki F."/>
            <person name="Takami H."/>
        </authorList>
    </citation>
    <scope>NUCLEOTIDE SEQUENCE</scope>
    <source>
        <strain evidence="3">Expedition CK06-06</strain>
    </source>
</reference>
<dbReference type="AlphaFoldDB" id="X1NNQ0"/>
<evidence type="ECO:0000313" key="3">
    <source>
        <dbReference type="EMBL" id="GAI45233.1"/>
    </source>
</evidence>
<dbReference type="InterPro" id="IPR050570">
    <property type="entry name" value="Cell_wall_metabolism_enzyme"/>
</dbReference>
<keyword evidence="1" id="KW-0732">Signal</keyword>
<protein>
    <recommendedName>
        <fullName evidence="2">M23ase beta-sheet core domain-containing protein</fullName>
    </recommendedName>
</protein>
<dbReference type="SUPFAM" id="SSF51261">
    <property type="entry name" value="Duplicated hybrid motif"/>
    <property type="match status" value="1"/>
</dbReference>
<dbReference type="GO" id="GO:0004222">
    <property type="term" value="F:metalloendopeptidase activity"/>
    <property type="evidence" value="ECO:0007669"/>
    <property type="project" value="TreeGrafter"/>
</dbReference>
<proteinExistence type="predicted"/>
<dbReference type="PANTHER" id="PTHR21666">
    <property type="entry name" value="PEPTIDASE-RELATED"/>
    <property type="match status" value="1"/>
</dbReference>
<organism evidence="3">
    <name type="scientific">marine sediment metagenome</name>
    <dbReference type="NCBI Taxonomy" id="412755"/>
    <lineage>
        <taxon>unclassified sequences</taxon>
        <taxon>metagenomes</taxon>
        <taxon>ecological metagenomes</taxon>
    </lineage>
</organism>
<dbReference type="Gene3D" id="2.70.70.10">
    <property type="entry name" value="Glucose Permease (Domain IIA)"/>
    <property type="match status" value="1"/>
</dbReference>
<evidence type="ECO:0000256" key="1">
    <source>
        <dbReference type="ARBA" id="ARBA00022729"/>
    </source>
</evidence>
<dbReference type="PANTHER" id="PTHR21666:SF289">
    <property type="entry name" value="L-ALA--D-GLU ENDOPEPTIDASE"/>
    <property type="match status" value="1"/>
</dbReference>
<dbReference type="CDD" id="cd12797">
    <property type="entry name" value="M23_peptidase"/>
    <property type="match status" value="1"/>
</dbReference>
<evidence type="ECO:0000259" key="2">
    <source>
        <dbReference type="Pfam" id="PF01551"/>
    </source>
</evidence>
<comment type="caution">
    <text evidence="3">The sequence shown here is derived from an EMBL/GenBank/DDBJ whole genome shotgun (WGS) entry which is preliminary data.</text>
</comment>
<feature type="domain" description="M23ase beta-sheet core" evidence="2">
    <location>
        <begin position="123"/>
        <end position="217"/>
    </location>
</feature>
<gene>
    <name evidence="3" type="ORF">S06H3_41451</name>
</gene>
<dbReference type="InterPro" id="IPR011055">
    <property type="entry name" value="Dup_hybrid_motif"/>
</dbReference>